<sequence length="65" mass="7002">EAANLKGQRCVPASNTSFKHGPTSHAQSRDSSLVSLGFNEIRLGLELVLLWSFGIPTEEDSSDLS</sequence>
<feature type="non-terminal residue" evidence="2">
    <location>
        <position position="65"/>
    </location>
</feature>
<name>A0ABQ9UZJ7_SAGOE</name>
<evidence type="ECO:0000313" key="3">
    <source>
        <dbReference type="Proteomes" id="UP001266305"/>
    </source>
</evidence>
<protein>
    <submittedName>
        <fullName evidence="2">Uncharacterized protein</fullName>
    </submittedName>
</protein>
<keyword evidence="3" id="KW-1185">Reference proteome</keyword>
<evidence type="ECO:0000256" key="1">
    <source>
        <dbReference type="SAM" id="MobiDB-lite"/>
    </source>
</evidence>
<feature type="non-terminal residue" evidence="2">
    <location>
        <position position="1"/>
    </location>
</feature>
<feature type="region of interest" description="Disordered" evidence="1">
    <location>
        <begin position="1"/>
        <end position="29"/>
    </location>
</feature>
<evidence type="ECO:0000313" key="2">
    <source>
        <dbReference type="EMBL" id="KAK2102521.1"/>
    </source>
</evidence>
<accession>A0ABQ9UZJ7</accession>
<organism evidence="2 3">
    <name type="scientific">Saguinus oedipus</name>
    <name type="common">Cotton-top tamarin</name>
    <name type="synonym">Oedipomidas oedipus</name>
    <dbReference type="NCBI Taxonomy" id="9490"/>
    <lineage>
        <taxon>Eukaryota</taxon>
        <taxon>Metazoa</taxon>
        <taxon>Chordata</taxon>
        <taxon>Craniata</taxon>
        <taxon>Vertebrata</taxon>
        <taxon>Euteleostomi</taxon>
        <taxon>Mammalia</taxon>
        <taxon>Eutheria</taxon>
        <taxon>Euarchontoglires</taxon>
        <taxon>Primates</taxon>
        <taxon>Haplorrhini</taxon>
        <taxon>Platyrrhini</taxon>
        <taxon>Cebidae</taxon>
        <taxon>Callitrichinae</taxon>
        <taxon>Saguinus</taxon>
    </lineage>
</organism>
<reference evidence="2 3" key="1">
    <citation type="submission" date="2023-05" db="EMBL/GenBank/DDBJ databases">
        <title>B98-5 Cell Line De Novo Hybrid Assembly: An Optical Mapping Approach.</title>
        <authorList>
            <person name="Kananen K."/>
            <person name="Auerbach J.A."/>
            <person name="Kautto E."/>
            <person name="Blachly J.S."/>
        </authorList>
    </citation>
    <scope>NUCLEOTIDE SEQUENCE [LARGE SCALE GENOMIC DNA]</scope>
    <source>
        <strain evidence="2">B95-8</strain>
        <tissue evidence="2">Cell line</tissue>
    </source>
</reference>
<gene>
    <name evidence="2" type="ORF">P7K49_020188</name>
</gene>
<comment type="caution">
    <text evidence="2">The sequence shown here is derived from an EMBL/GenBank/DDBJ whole genome shotgun (WGS) entry which is preliminary data.</text>
</comment>
<feature type="compositionally biased region" description="Polar residues" evidence="1">
    <location>
        <begin position="13"/>
        <end position="29"/>
    </location>
</feature>
<proteinExistence type="predicted"/>
<dbReference type="EMBL" id="JASSZA010000009">
    <property type="protein sequence ID" value="KAK2102521.1"/>
    <property type="molecule type" value="Genomic_DNA"/>
</dbReference>
<dbReference type="Proteomes" id="UP001266305">
    <property type="component" value="Unassembled WGS sequence"/>
</dbReference>